<gene>
    <name evidence="3" type="ORF">EDS130_LOCUS42540</name>
    <name evidence="2" type="ORF">XAT740_LOCUS4453</name>
</gene>
<keyword evidence="1" id="KW-1133">Transmembrane helix</keyword>
<sequence>MFSSNQTFSSVNSSYASLQIDEWNAVQQRFINQLPLVITILGLIGFIGNFFTFLQPALRNNSFCIYTLLASFVDIINLFVNLFPLYLNPSAGNLTATITNGLICKLKIFGLMFLPQLSLNLLILSLIDRYACTFGPTTRLYQLLQLRTVPRLVLITVIITCVLSFFSPLMYDVIPGFGCVTKYTIANPMIYTVVHGIVTPTTMLIFVFLTYRRFVQRRGRIGVVVVTNKDRRRNQFIGTVFTQVFVSSFFVWLWTGTYWYFLTIQNSKRSAEEWAIVNFLLSLTNNLYYLINVRSFYLSTLTSRLFRETMVASFLKLLRRNFH</sequence>
<feature type="transmembrane region" description="Helical" evidence="1">
    <location>
        <begin position="274"/>
        <end position="291"/>
    </location>
</feature>
<dbReference type="Proteomes" id="UP000663828">
    <property type="component" value="Unassembled WGS sequence"/>
</dbReference>
<organism evidence="3 5">
    <name type="scientific">Adineta ricciae</name>
    <name type="common">Rotifer</name>
    <dbReference type="NCBI Taxonomy" id="249248"/>
    <lineage>
        <taxon>Eukaryota</taxon>
        <taxon>Metazoa</taxon>
        <taxon>Spiralia</taxon>
        <taxon>Gnathifera</taxon>
        <taxon>Rotifera</taxon>
        <taxon>Eurotatoria</taxon>
        <taxon>Bdelloidea</taxon>
        <taxon>Adinetida</taxon>
        <taxon>Adinetidae</taxon>
        <taxon>Adineta</taxon>
    </lineage>
</organism>
<feature type="transmembrane region" description="Helical" evidence="1">
    <location>
        <begin position="63"/>
        <end position="86"/>
    </location>
</feature>
<evidence type="ECO:0000313" key="3">
    <source>
        <dbReference type="EMBL" id="CAF1499555.1"/>
    </source>
</evidence>
<feature type="transmembrane region" description="Helical" evidence="1">
    <location>
        <begin position="148"/>
        <end position="169"/>
    </location>
</feature>
<feature type="transmembrane region" description="Helical" evidence="1">
    <location>
        <begin position="106"/>
        <end position="127"/>
    </location>
</feature>
<dbReference type="AlphaFoldDB" id="A0A815T819"/>
<evidence type="ECO:0000256" key="1">
    <source>
        <dbReference type="SAM" id="Phobius"/>
    </source>
</evidence>
<accession>A0A815T819</accession>
<keyword evidence="1" id="KW-0472">Membrane</keyword>
<evidence type="ECO:0000313" key="4">
    <source>
        <dbReference type="Proteomes" id="UP000663828"/>
    </source>
</evidence>
<keyword evidence="1" id="KW-0812">Transmembrane</keyword>
<evidence type="ECO:0000313" key="5">
    <source>
        <dbReference type="Proteomes" id="UP000663852"/>
    </source>
</evidence>
<keyword evidence="4" id="KW-1185">Reference proteome</keyword>
<comment type="caution">
    <text evidence="3">The sequence shown here is derived from an EMBL/GenBank/DDBJ whole genome shotgun (WGS) entry which is preliminary data.</text>
</comment>
<feature type="transmembrane region" description="Helical" evidence="1">
    <location>
        <begin position="30"/>
        <end position="51"/>
    </location>
</feature>
<dbReference type="Gene3D" id="1.20.1070.10">
    <property type="entry name" value="Rhodopsin 7-helix transmembrane proteins"/>
    <property type="match status" value="1"/>
</dbReference>
<feature type="transmembrane region" description="Helical" evidence="1">
    <location>
        <begin position="189"/>
        <end position="211"/>
    </location>
</feature>
<feature type="transmembrane region" description="Helical" evidence="1">
    <location>
        <begin position="236"/>
        <end position="254"/>
    </location>
</feature>
<name>A0A815T819_ADIRI</name>
<dbReference type="Proteomes" id="UP000663852">
    <property type="component" value="Unassembled WGS sequence"/>
</dbReference>
<reference evidence="3" key="1">
    <citation type="submission" date="2021-02" db="EMBL/GenBank/DDBJ databases">
        <authorList>
            <person name="Nowell W R."/>
        </authorList>
    </citation>
    <scope>NUCLEOTIDE SEQUENCE</scope>
</reference>
<dbReference type="EMBL" id="CAJNOJ010000628">
    <property type="protein sequence ID" value="CAF1499555.1"/>
    <property type="molecule type" value="Genomic_DNA"/>
</dbReference>
<dbReference type="SUPFAM" id="SSF81321">
    <property type="entry name" value="Family A G protein-coupled receptor-like"/>
    <property type="match status" value="1"/>
</dbReference>
<evidence type="ECO:0008006" key="6">
    <source>
        <dbReference type="Google" id="ProtNLM"/>
    </source>
</evidence>
<proteinExistence type="predicted"/>
<dbReference type="EMBL" id="CAJNOR010000183">
    <property type="protein sequence ID" value="CAF0830851.1"/>
    <property type="molecule type" value="Genomic_DNA"/>
</dbReference>
<evidence type="ECO:0000313" key="2">
    <source>
        <dbReference type="EMBL" id="CAF0830851.1"/>
    </source>
</evidence>
<protein>
    <recommendedName>
        <fullName evidence="6">G-protein coupled receptors family 1 profile domain-containing protein</fullName>
    </recommendedName>
</protein>